<evidence type="ECO:0000256" key="3">
    <source>
        <dbReference type="ARBA" id="ARBA00022692"/>
    </source>
</evidence>
<feature type="transmembrane region" description="Helical" evidence="10">
    <location>
        <begin position="177"/>
        <end position="203"/>
    </location>
</feature>
<evidence type="ECO:0000256" key="7">
    <source>
        <dbReference type="ARBA" id="ARBA00023170"/>
    </source>
</evidence>
<protein>
    <submittedName>
        <fullName evidence="12">Succinate receptor 1</fullName>
    </submittedName>
</protein>
<feature type="transmembrane region" description="Helical" evidence="10">
    <location>
        <begin position="24"/>
        <end position="44"/>
    </location>
</feature>
<dbReference type="GO" id="GO:0004930">
    <property type="term" value="F:G protein-coupled receptor activity"/>
    <property type="evidence" value="ECO:0007669"/>
    <property type="project" value="UniProtKB-KW"/>
</dbReference>
<dbReference type="PRINTS" id="PR01157">
    <property type="entry name" value="P2YPURNOCPTR"/>
</dbReference>
<dbReference type="PROSITE" id="PS50262">
    <property type="entry name" value="G_PROTEIN_RECEP_F1_2"/>
    <property type="match status" value="1"/>
</dbReference>
<dbReference type="AlphaFoldDB" id="A0A8D2LQV3"/>
<evidence type="ECO:0000256" key="4">
    <source>
        <dbReference type="ARBA" id="ARBA00022989"/>
    </source>
</evidence>
<keyword evidence="5 9" id="KW-0297">G-protein coupled receptor</keyword>
<feature type="transmembrane region" description="Helical" evidence="10">
    <location>
        <begin position="263"/>
        <end position="288"/>
    </location>
</feature>
<keyword evidence="13" id="KW-1185">Reference proteome</keyword>
<reference evidence="12" key="2">
    <citation type="submission" date="2025-09" db="UniProtKB">
        <authorList>
            <consortium name="Ensembl"/>
        </authorList>
    </citation>
    <scope>IDENTIFICATION</scope>
</reference>
<evidence type="ECO:0000256" key="2">
    <source>
        <dbReference type="ARBA" id="ARBA00022475"/>
    </source>
</evidence>
<evidence type="ECO:0000256" key="6">
    <source>
        <dbReference type="ARBA" id="ARBA00023136"/>
    </source>
</evidence>
<feature type="transmembrane region" description="Helical" evidence="10">
    <location>
        <begin position="56"/>
        <end position="75"/>
    </location>
</feature>
<dbReference type="OMA" id="YYKIALF"/>
<feature type="domain" description="G-protein coupled receptors family 1 profile" evidence="11">
    <location>
        <begin position="35"/>
        <end position="286"/>
    </location>
</feature>
<keyword evidence="3 9" id="KW-0812">Transmembrane</keyword>
<comment type="similarity">
    <text evidence="9">Belongs to the G-protein coupled receptor 1 family.</text>
</comment>
<sequence>MDMNCSEEWAEISRALEKYCLSTMYAFEFIVGIIGNSIVVFGYIFCLKTWRSGNIYLFNLTLSDIAFLCTLPELVSSYSKDILPYNITWCIINRFFLHGNLYTSILFLTFISIDRYLLIKYPFRNNVMQKRSMAILFSLAIWIAVLMEVLPMLISISRQNDTSKCLDFASSGDAEYTLIYSMVLTIIGFIIPLCIMCFFYMKIHTYLKRRNSELTAVPTLEKPLTLIIMAMGIFMVLFTPYHIMRNLRIASRLAGWKHSTVELIKIVYIPTRPIAFLNSVINPIFYFLMGDHFREMLMSKLRYFFKRFIPCCSEVRCIFQTDKNHSEG</sequence>
<keyword evidence="7 9" id="KW-0675">Receptor</keyword>
<reference evidence="12" key="1">
    <citation type="submission" date="2025-08" db="UniProtKB">
        <authorList>
            <consortium name="Ensembl"/>
        </authorList>
    </citation>
    <scope>IDENTIFICATION</scope>
</reference>
<keyword evidence="2" id="KW-1003">Cell membrane</keyword>
<dbReference type="InterPro" id="IPR000276">
    <property type="entry name" value="GPCR_Rhodpsn"/>
</dbReference>
<dbReference type="Ensembl" id="ENSVKKT00000025776.1">
    <property type="protein sequence ID" value="ENSVKKP00000025165.1"/>
    <property type="gene ID" value="ENSVKKG00000016544.1"/>
</dbReference>
<dbReference type="PRINTS" id="PR00237">
    <property type="entry name" value="GPCRRHODOPSN"/>
</dbReference>
<keyword evidence="6 10" id="KW-0472">Membrane</keyword>
<dbReference type="SUPFAM" id="SSF81321">
    <property type="entry name" value="Family A G protein-coupled receptor-like"/>
    <property type="match status" value="1"/>
</dbReference>
<dbReference type="PROSITE" id="PS00237">
    <property type="entry name" value="G_PROTEIN_RECEP_F1_1"/>
    <property type="match status" value="1"/>
</dbReference>
<keyword evidence="4 10" id="KW-1133">Transmembrane helix</keyword>
<evidence type="ECO:0000256" key="1">
    <source>
        <dbReference type="ARBA" id="ARBA00004651"/>
    </source>
</evidence>
<evidence type="ECO:0000256" key="5">
    <source>
        <dbReference type="ARBA" id="ARBA00023040"/>
    </source>
</evidence>
<dbReference type="Pfam" id="PF00001">
    <property type="entry name" value="7tm_1"/>
    <property type="match status" value="1"/>
</dbReference>
<name>A0A8D2LQV3_VARKO</name>
<evidence type="ECO:0000256" key="8">
    <source>
        <dbReference type="ARBA" id="ARBA00023224"/>
    </source>
</evidence>
<feature type="transmembrane region" description="Helical" evidence="10">
    <location>
        <begin position="95"/>
        <end position="113"/>
    </location>
</feature>
<evidence type="ECO:0000313" key="13">
    <source>
        <dbReference type="Proteomes" id="UP000694545"/>
    </source>
</evidence>
<evidence type="ECO:0000259" key="11">
    <source>
        <dbReference type="PROSITE" id="PS50262"/>
    </source>
</evidence>
<evidence type="ECO:0000256" key="10">
    <source>
        <dbReference type="SAM" id="Phobius"/>
    </source>
</evidence>
<proteinExistence type="inferred from homology"/>
<evidence type="ECO:0000313" key="12">
    <source>
        <dbReference type="Ensembl" id="ENSVKKP00000025165.1"/>
    </source>
</evidence>
<comment type="subcellular location">
    <subcellularLocation>
        <location evidence="1">Cell membrane</location>
        <topology evidence="1">Multi-pass membrane protein</topology>
    </subcellularLocation>
</comment>
<keyword evidence="8 9" id="KW-0807">Transducer</keyword>
<dbReference type="Gene3D" id="1.20.1070.10">
    <property type="entry name" value="Rhodopsin 7-helix transmembrane proteins"/>
    <property type="match status" value="1"/>
</dbReference>
<evidence type="ECO:0000256" key="9">
    <source>
        <dbReference type="RuleBase" id="RU000688"/>
    </source>
</evidence>
<dbReference type="PANTHER" id="PTHR24231">
    <property type="entry name" value="PURINOCEPTOR-RELATED G-PROTEIN COUPLED RECEPTOR"/>
    <property type="match status" value="1"/>
</dbReference>
<accession>A0A8D2LQV3</accession>
<dbReference type="InterPro" id="IPR017452">
    <property type="entry name" value="GPCR_Rhodpsn_7TM"/>
</dbReference>
<feature type="transmembrane region" description="Helical" evidence="10">
    <location>
        <begin position="134"/>
        <end position="157"/>
    </location>
</feature>
<organism evidence="12 13">
    <name type="scientific">Varanus komodoensis</name>
    <name type="common">Komodo dragon</name>
    <dbReference type="NCBI Taxonomy" id="61221"/>
    <lineage>
        <taxon>Eukaryota</taxon>
        <taxon>Metazoa</taxon>
        <taxon>Chordata</taxon>
        <taxon>Craniata</taxon>
        <taxon>Vertebrata</taxon>
        <taxon>Euteleostomi</taxon>
        <taxon>Lepidosauria</taxon>
        <taxon>Squamata</taxon>
        <taxon>Bifurcata</taxon>
        <taxon>Unidentata</taxon>
        <taxon>Episquamata</taxon>
        <taxon>Toxicofera</taxon>
        <taxon>Anguimorpha</taxon>
        <taxon>Paleoanguimorpha</taxon>
        <taxon>Varanoidea</taxon>
        <taxon>Varanidae</taxon>
        <taxon>Varanus</taxon>
    </lineage>
</organism>
<dbReference type="GO" id="GO:0005886">
    <property type="term" value="C:plasma membrane"/>
    <property type="evidence" value="ECO:0007669"/>
    <property type="project" value="UniProtKB-SubCell"/>
</dbReference>
<feature type="transmembrane region" description="Helical" evidence="10">
    <location>
        <begin position="224"/>
        <end position="243"/>
    </location>
</feature>
<dbReference type="PANTHER" id="PTHR24231:SF14">
    <property type="entry name" value="SUCCINATE RECEPTOR 1"/>
    <property type="match status" value="1"/>
</dbReference>
<dbReference type="Proteomes" id="UP000694545">
    <property type="component" value="Unplaced"/>
</dbReference>